<protein>
    <submittedName>
        <fullName evidence="7">Late endosomal protein</fullName>
    </submittedName>
</protein>
<sequence>MAKVNPLTKIISLSSILAVGFLFIVLAGAIFGNWLPIIIGAIFALSHIPLIVCKSLNSNGYIDDLSESSTYIIDFGRWLSSFLLISGFALSILLSHCHIITFSSMVLTIIGGLLIYGTVVYFTSFFDSNQSDEFEI</sequence>
<evidence type="ECO:0000256" key="4">
    <source>
        <dbReference type="ARBA" id="ARBA00022989"/>
    </source>
</evidence>
<accession>A0A1D2VDD2</accession>
<evidence type="ECO:0000256" key="6">
    <source>
        <dbReference type="SAM" id="Phobius"/>
    </source>
</evidence>
<reference evidence="8" key="1">
    <citation type="submission" date="2016-05" db="EMBL/GenBank/DDBJ databases">
        <title>Comparative genomics of biotechnologically important yeasts.</title>
        <authorList>
            <consortium name="DOE Joint Genome Institute"/>
            <person name="Riley R."/>
            <person name="Haridas S."/>
            <person name="Wolfe K.H."/>
            <person name="Lopes M.R."/>
            <person name="Hittinger C.T."/>
            <person name="Goker M."/>
            <person name="Salamov A."/>
            <person name="Wisecaver J."/>
            <person name="Long T.M."/>
            <person name="Aerts A.L."/>
            <person name="Barry K."/>
            <person name="Choi C."/>
            <person name="Clum A."/>
            <person name="Coughlan A.Y."/>
            <person name="Deshpande S."/>
            <person name="Douglass A.P."/>
            <person name="Hanson S.J."/>
            <person name="Klenk H.-P."/>
            <person name="Labutti K."/>
            <person name="Lapidus A."/>
            <person name="Lindquist E."/>
            <person name="Lipzen A."/>
            <person name="Meier-Kolthoff J.P."/>
            <person name="Ohm R.A."/>
            <person name="Otillar R.P."/>
            <person name="Pangilinan J."/>
            <person name="Peng Y."/>
            <person name="Rokas A."/>
            <person name="Rosa C.A."/>
            <person name="Scheuner C."/>
            <person name="Sibirny A.A."/>
            <person name="Slot J.C."/>
            <person name="Stielow J.B."/>
            <person name="Sun H."/>
            <person name="Kurtzman C.P."/>
            <person name="Blackwell M."/>
            <person name="Grigoriev I.V."/>
            <person name="Jeffries T.W."/>
        </authorList>
    </citation>
    <scope>NUCLEOTIDE SEQUENCE [LARGE SCALE GENOMIC DNA]</scope>
    <source>
        <strain evidence="8">DSM 1968</strain>
    </source>
</reference>
<evidence type="ECO:0000256" key="1">
    <source>
        <dbReference type="ARBA" id="ARBA00004141"/>
    </source>
</evidence>
<evidence type="ECO:0000313" key="8">
    <source>
        <dbReference type="Proteomes" id="UP000095038"/>
    </source>
</evidence>
<feature type="transmembrane region" description="Helical" evidence="6">
    <location>
        <begin position="12"/>
        <end position="31"/>
    </location>
</feature>
<keyword evidence="4 6" id="KW-1133">Transmembrane helix</keyword>
<dbReference type="InParanoid" id="A0A1D2VDD2"/>
<dbReference type="AlphaFoldDB" id="A0A1D2VDD2"/>
<evidence type="ECO:0000313" key="7">
    <source>
        <dbReference type="EMBL" id="ODV59520.1"/>
    </source>
</evidence>
<comment type="similarity">
    <text evidence="2">Belongs to the OB-RGRP/VPS55 family.</text>
</comment>
<organism evidence="7 8">
    <name type="scientific">Ascoidea rubescens DSM 1968</name>
    <dbReference type="NCBI Taxonomy" id="1344418"/>
    <lineage>
        <taxon>Eukaryota</taxon>
        <taxon>Fungi</taxon>
        <taxon>Dikarya</taxon>
        <taxon>Ascomycota</taxon>
        <taxon>Saccharomycotina</taxon>
        <taxon>Saccharomycetes</taxon>
        <taxon>Ascoideaceae</taxon>
        <taxon>Ascoidea</taxon>
    </lineage>
</organism>
<dbReference type="OrthoDB" id="14246at2759"/>
<keyword evidence="8" id="KW-1185">Reference proteome</keyword>
<feature type="transmembrane region" description="Helical" evidence="6">
    <location>
        <begin position="37"/>
        <end position="57"/>
    </location>
</feature>
<dbReference type="PANTHER" id="PTHR12050">
    <property type="entry name" value="LEPTIN RECEPTOR-RELATED"/>
    <property type="match status" value="1"/>
</dbReference>
<proteinExistence type="inferred from homology"/>
<dbReference type="Pfam" id="PF04133">
    <property type="entry name" value="Vps55"/>
    <property type="match status" value="1"/>
</dbReference>
<dbReference type="PANTHER" id="PTHR12050:SF0">
    <property type="entry name" value="RH04491P"/>
    <property type="match status" value="1"/>
</dbReference>
<feature type="transmembrane region" description="Helical" evidence="6">
    <location>
        <begin position="102"/>
        <end position="122"/>
    </location>
</feature>
<comment type="subcellular location">
    <subcellularLocation>
        <location evidence="1">Membrane</location>
        <topology evidence="1">Multi-pass membrane protein</topology>
    </subcellularLocation>
</comment>
<dbReference type="GO" id="GO:0032511">
    <property type="term" value="P:late endosome to vacuole transport via multivesicular body sorting pathway"/>
    <property type="evidence" value="ECO:0007669"/>
    <property type="project" value="TreeGrafter"/>
</dbReference>
<dbReference type="RefSeq" id="XP_020045827.1">
    <property type="nucleotide sequence ID" value="XM_020190767.1"/>
</dbReference>
<name>A0A1D2VDD2_9ASCO</name>
<keyword evidence="3 6" id="KW-0812">Transmembrane</keyword>
<dbReference type="EMBL" id="KV454485">
    <property type="protein sequence ID" value="ODV59520.1"/>
    <property type="molecule type" value="Genomic_DNA"/>
</dbReference>
<dbReference type="GeneID" id="30964403"/>
<dbReference type="InterPro" id="IPR007262">
    <property type="entry name" value="Vps55/LEPROT"/>
</dbReference>
<evidence type="ECO:0000256" key="5">
    <source>
        <dbReference type="ARBA" id="ARBA00023136"/>
    </source>
</evidence>
<feature type="transmembrane region" description="Helical" evidence="6">
    <location>
        <begin position="78"/>
        <end position="96"/>
    </location>
</feature>
<evidence type="ECO:0000256" key="2">
    <source>
        <dbReference type="ARBA" id="ARBA00005645"/>
    </source>
</evidence>
<evidence type="ECO:0000256" key="3">
    <source>
        <dbReference type="ARBA" id="ARBA00022692"/>
    </source>
</evidence>
<keyword evidence="5 6" id="KW-0472">Membrane</keyword>
<gene>
    <name evidence="7" type="ORF">ASCRUDRAFT_37420</name>
</gene>
<dbReference type="GO" id="GO:0034424">
    <property type="term" value="C:Vps55/Vps68 complex"/>
    <property type="evidence" value="ECO:0007669"/>
    <property type="project" value="TreeGrafter"/>
</dbReference>
<dbReference type="Proteomes" id="UP000095038">
    <property type="component" value="Unassembled WGS sequence"/>
</dbReference>